<name>A0A238L285_9RHOB</name>
<evidence type="ECO:0000256" key="1">
    <source>
        <dbReference type="SAM" id="Phobius"/>
    </source>
</evidence>
<sequence>MLVLLVFAAAQIVPFGAALGETQTPECRQFRYEGTCPAARRVMWITGALALLALAGAWRLSRRQTA</sequence>
<evidence type="ECO:0000313" key="3">
    <source>
        <dbReference type="Proteomes" id="UP000207598"/>
    </source>
</evidence>
<proteinExistence type="predicted"/>
<keyword evidence="3" id="KW-1185">Reference proteome</keyword>
<evidence type="ECO:0000313" key="2">
    <source>
        <dbReference type="EMBL" id="SMX49087.1"/>
    </source>
</evidence>
<keyword evidence="1" id="KW-0812">Transmembrane</keyword>
<gene>
    <name evidence="2" type="ORF">MAA8898_04181</name>
</gene>
<protein>
    <submittedName>
        <fullName evidence="2">Uncharacterized protein</fullName>
    </submittedName>
</protein>
<keyword evidence="1" id="KW-0472">Membrane</keyword>
<dbReference type="EMBL" id="FXYF01000015">
    <property type="protein sequence ID" value="SMX49087.1"/>
    <property type="molecule type" value="Genomic_DNA"/>
</dbReference>
<organism evidence="2 3">
    <name type="scientific">Maliponia aquimaris</name>
    <dbReference type="NCBI Taxonomy" id="1673631"/>
    <lineage>
        <taxon>Bacteria</taxon>
        <taxon>Pseudomonadati</taxon>
        <taxon>Pseudomonadota</taxon>
        <taxon>Alphaproteobacteria</taxon>
        <taxon>Rhodobacterales</taxon>
        <taxon>Paracoccaceae</taxon>
        <taxon>Maliponia</taxon>
    </lineage>
</organism>
<reference evidence="2 3" key="1">
    <citation type="submission" date="2017-05" db="EMBL/GenBank/DDBJ databases">
        <authorList>
            <person name="Song R."/>
            <person name="Chenine A.L."/>
            <person name="Ruprecht R.M."/>
        </authorList>
    </citation>
    <scope>NUCLEOTIDE SEQUENCE [LARGE SCALE GENOMIC DNA]</scope>
    <source>
        <strain evidence="2 3">CECT 8898</strain>
    </source>
</reference>
<dbReference type="Proteomes" id="UP000207598">
    <property type="component" value="Unassembled WGS sequence"/>
</dbReference>
<keyword evidence="1" id="KW-1133">Transmembrane helix</keyword>
<feature type="transmembrane region" description="Helical" evidence="1">
    <location>
        <begin position="42"/>
        <end position="60"/>
    </location>
</feature>
<accession>A0A238L285</accession>
<dbReference type="AlphaFoldDB" id="A0A238L285"/>